<dbReference type="Pfam" id="PF00392">
    <property type="entry name" value="GntR"/>
    <property type="match status" value="1"/>
</dbReference>
<keyword evidence="1" id="KW-0805">Transcription regulation</keyword>
<dbReference type="Gene3D" id="3.40.630.30">
    <property type="match status" value="1"/>
</dbReference>
<reference evidence="7" key="2">
    <citation type="submission" date="2021-04" db="EMBL/GenBank/DDBJ databases">
        <authorList>
            <person name="Gilroy R."/>
        </authorList>
    </citation>
    <scope>NUCLEOTIDE SEQUENCE</scope>
    <source>
        <strain evidence="7">CHK183-1962</strain>
    </source>
</reference>
<keyword evidence="2" id="KW-0238">DNA-binding</keyword>
<reference evidence="7" key="1">
    <citation type="journal article" date="2021" name="PeerJ">
        <title>Extensive microbial diversity within the chicken gut microbiome revealed by metagenomics and culture.</title>
        <authorList>
            <person name="Gilroy R."/>
            <person name="Ravi A."/>
            <person name="Getino M."/>
            <person name="Pursley I."/>
            <person name="Horton D.L."/>
            <person name="Alikhan N.F."/>
            <person name="Baker D."/>
            <person name="Gharbi K."/>
            <person name="Hall N."/>
            <person name="Watson M."/>
            <person name="Adriaenssens E.M."/>
            <person name="Foster-Nyarko E."/>
            <person name="Jarju S."/>
            <person name="Secka A."/>
            <person name="Antonio M."/>
            <person name="Oren A."/>
            <person name="Chaudhuri R.R."/>
            <person name="La Ragione R."/>
            <person name="Hildebrand F."/>
            <person name="Pallen M.J."/>
        </authorList>
    </citation>
    <scope>NUCLEOTIDE SEQUENCE</scope>
    <source>
        <strain evidence="7">CHK183-1962</strain>
    </source>
</reference>
<dbReference type="InterPro" id="IPR000524">
    <property type="entry name" value="Tscrpt_reg_HTH_GntR"/>
</dbReference>
<evidence type="ECO:0000256" key="4">
    <source>
        <dbReference type="SAM" id="MobiDB-lite"/>
    </source>
</evidence>
<dbReference type="PROSITE" id="PS51186">
    <property type="entry name" value="GNAT"/>
    <property type="match status" value="1"/>
</dbReference>
<evidence type="ECO:0000259" key="5">
    <source>
        <dbReference type="PROSITE" id="PS50949"/>
    </source>
</evidence>
<evidence type="ECO:0000256" key="1">
    <source>
        <dbReference type="ARBA" id="ARBA00023015"/>
    </source>
</evidence>
<evidence type="ECO:0000313" key="8">
    <source>
        <dbReference type="Proteomes" id="UP000886890"/>
    </source>
</evidence>
<dbReference type="GO" id="GO:0003677">
    <property type="term" value="F:DNA binding"/>
    <property type="evidence" value="ECO:0007669"/>
    <property type="project" value="UniProtKB-KW"/>
</dbReference>
<evidence type="ECO:0000313" key="7">
    <source>
        <dbReference type="EMBL" id="HIX77324.1"/>
    </source>
</evidence>
<dbReference type="SUPFAM" id="SSF55729">
    <property type="entry name" value="Acyl-CoA N-acyltransferases (Nat)"/>
    <property type="match status" value="1"/>
</dbReference>
<dbReference type="Proteomes" id="UP000886890">
    <property type="component" value="Unassembled WGS sequence"/>
</dbReference>
<dbReference type="SMART" id="SM00345">
    <property type="entry name" value="HTH_GNTR"/>
    <property type="match status" value="1"/>
</dbReference>
<dbReference type="AlphaFoldDB" id="A0A9D2BJA6"/>
<protein>
    <submittedName>
        <fullName evidence="7">GntR family transcriptional regulator</fullName>
    </submittedName>
</protein>
<evidence type="ECO:0000256" key="2">
    <source>
        <dbReference type="ARBA" id="ARBA00023125"/>
    </source>
</evidence>
<evidence type="ECO:0000259" key="6">
    <source>
        <dbReference type="PROSITE" id="PS51186"/>
    </source>
</evidence>
<dbReference type="InterPro" id="IPR036388">
    <property type="entry name" value="WH-like_DNA-bd_sf"/>
</dbReference>
<dbReference type="PROSITE" id="PS50949">
    <property type="entry name" value="HTH_GNTR"/>
    <property type="match status" value="1"/>
</dbReference>
<dbReference type="InterPro" id="IPR016181">
    <property type="entry name" value="Acyl_CoA_acyltransferase"/>
</dbReference>
<dbReference type="SUPFAM" id="SSF48008">
    <property type="entry name" value="GntR ligand-binding domain-like"/>
    <property type="match status" value="1"/>
</dbReference>
<dbReference type="Pfam" id="PF07729">
    <property type="entry name" value="FCD"/>
    <property type="match status" value="1"/>
</dbReference>
<dbReference type="CDD" id="cd07377">
    <property type="entry name" value="WHTH_GntR"/>
    <property type="match status" value="1"/>
</dbReference>
<feature type="region of interest" description="Disordered" evidence="4">
    <location>
        <begin position="168"/>
        <end position="194"/>
    </location>
</feature>
<dbReference type="Gene3D" id="1.10.10.10">
    <property type="entry name" value="Winged helix-like DNA-binding domain superfamily/Winged helix DNA-binding domain"/>
    <property type="match status" value="1"/>
</dbReference>
<dbReference type="GO" id="GO:0003700">
    <property type="term" value="F:DNA-binding transcription factor activity"/>
    <property type="evidence" value="ECO:0007669"/>
    <property type="project" value="InterPro"/>
</dbReference>
<sequence length="413" mass="47579">MEIRKAQEKDLETLLKIYAHAREFMAKTGNPDQWKSSYPDEEKVSGDIAQGVCYVCVQDGEIEGVFSYLQGPDPTYQKIDDGKWLNEDPYGVVHRVAGRGHVHGVADRCLAWAFDQCGNLRIDTHRDNRVMQHILEKNGFTVCGTIYVADGSPRIAYQKVRGKNLVKKAPDQKESVRVPEKEPPQRTGEKESQDVLEYLKREIRRGRLKEGDRLPTERQLSEKLNVSRTTVRDAMRLLEGMGVLVSRQGSGNYLSGKMEKSLAEMLEFMILLKEMDYGTVNQLRRAIGLWNYREVMKHHTPEQVLELRQILGQMQQEKQKEICDEKFHEKLLEFGGNPLILMMMNALSGVCRELIRNAFASMSEEEEKKLEQSHWDMLDALVGGRMEEGCAAVMEHYDLVDREIEKWKETEQK</sequence>
<dbReference type="InterPro" id="IPR000182">
    <property type="entry name" value="GNAT_dom"/>
</dbReference>
<keyword evidence="3" id="KW-0804">Transcription</keyword>
<dbReference type="EMBL" id="DXEK01000116">
    <property type="protein sequence ID" value="HIX77324.1"/>
    <property type="molecule type" value="Genomic_DNA"/>
</dbReference>
<feature type="domain" description="N-acetyltransferase" evidence="6">
    <location>
        <begin position="1"/>
        <end position="162"/>
    </location>
</feature>
<dbReference type="PRINTS" id="PR00035">
    <property type="entry name" value="HTHGNTR"/>
</dbReference>
<organism evidence="7 8">
    <name type="scientific">Candidatus Fusicatenibacter merdavium</name>
    <dbReference type="NCBI Taxonomy" id="2838600"/>
    <lineage>
        <taxon>Bacteria</taxon>
        <taxon>Bacillati</taxon>
        <taxon>Bacillota</taxon>
        <taxon>Clostridia</taxon>
        <taxon>Lachnospirales</taxon>
        <taxon>Lachnospiraceae</taxon>
        <taxon>Fusicatenibacter</taxon>
    </lineage>
</organism>
<gene>
    <name evidence="7" type="ORF">H9734_07000</name>
</gene>
<dbReference type="PANTHER" id="PTHR43537">
    <property type="entry name" value="TRANSCRIPTIONAL REGULATOR, GNTR FAMILY"/>
    <property type="match status" value="1"/>
</dbReference>
<proteinExistence type="predicted"/>
<comment type="caution">
    <text evidence="7">The sequence shown here is derived from an EMBL/GenBank/DDBJ whole genome shotgun (WGS) entry which is preliminary data.</text>
</comment>
<dbReference type="SMART" id="SM00895">
    <property type="entry name" value="FCD"/>
    <property type="match status" value="1"/>
</dbReference>
<feature type="domain" description="HTH gntR-type" evidence="5">
    <location>
        <begin position="189"/>
        <end position="257"/>
    </location>
</feature>
<dbReference type="SUPFAM" id="SSF46785">
    <property type="entry name" value="Winged helix' DNA-binding domain"/>
    <property type="match status" value="1"/>
</dbReference>
<dbReference type="GO" id="GO:0016747">
    <property type="term" value="F:acyltransferase activity, transferring groups other than amino-acyl groups"/>
    <property type="evidence" value="ECO:0007669"/>
    <property type="project" value="InterPro"/>
</dbReference>
<dbReference type="Gene3D" id="1.20.120.530">
    <property type="entry name" value="GntR ligand-binding domain-like"/>
    <property type="match status" value="1"/>
</dbReference>
<name>A0A9D2BJA6_9FIRM</name>
<dbReference type="InterPro" id="IPR008920">
    <property type="entry name" value="TF_FadR/GntR_C"/>
</dbReference>
<accession>A0A9D2BJA6</accession>
<evidence type="ECO:0000256" key="3">
    <source>
        <dbReference type="ARBA" id="ARBA00023163"/>
    </source>
</evidence>
<dbReference type="Pfam" id="PF13302">
    <property type="entry name" value="Acetyltransf_3"/>
    <property type="match status" value="1"/>
</dbReference>
<dbReference type="InterPro" id="IPR036390">
    <property type="entry name" value="WH_DNA-bd_sf"/>
</dbReference>
<dbReference type="InterPro" id="IPR011711">
    <property type="entry name" value="GntR_C"/>
</dbReference>
<dbReference type="PANTHER" id="PTHR43537:SF5">
    <property type="entry name" value="UXU OPERON TRANSCRIPTIONAL REGULATOR"/>
    <property type="match status" value="1"/>
</dbReference>